<comment type="caution">
    <text evidence="1">The sequence shown here is derived from an EMBL/GenBank/DDBJ whole genome shotgun (WGS) entry which is preliminary data.</text>
</comment>
<dbReference type="EMBL" id="BARS01036863">
    <property type="protein sequence ID" value="GAG19797.1"/>
    <property type="molecule type" value="Genomic_DNA"/>
</dbReference>
<dbReference type="AlphaFoldDB" id="X0W979"/>
<proteinExistence type="predicted"/>
<protein>
    <submittedName>
        <fullName evidence="1">Uncharacterized protein</fullName>
    </submittedName>
</protein>
<accession>X0W979</accession>
<gene>
    <name evidence="1" type="ORF">S01H1_56603</name>
</gene>
<organism evidence="1">
    <name type="scientific">marine sediment metagenome</name>
    <dbReference type="NCBI Taxonomy" id="412755"/>
    <lineage>
        <taxon>unclassified sequences</taxon>
        <taxon>metagenomes</taxon>
        <taxon>ecological metagenomes</taxon>
    </lineage>
</organism>
<sequence>MEIKPGRMVHLGYGKFWRSDEIVGLLPIEDGRGPGRRTEVYVATVGEPIVASRSEQTILQDMATLPDDVARATEALSAAEDLLDAIQEFNPVLRRMLKSEESFDVEYWIRRLKGLAEATEEDDQEELF</sequence>
<name>X0W979_9ZZZZ</name>
<reference evidence="1" key="1">
    <citation type="journal article" date="2014" name="Front. Microbiol.">
        <title>High frequency of phylogenetically diverse reductive dehalogenase-homologous genes in deep subseafloor sedimentary metagenomes.</title>
        <authorList>
            <person name="Kawai M."/>
            <person name="Futagami T."/>
            <person name="Toyoda A."/>
            <person name="Takaki Y."/>
            <person name="Nishi S."/>
            <person name="Hori S."/>
            <person name="Arai W."/>
            <person name="Tsubouchi T."/>
            <person name="Morono Y."/>
            <person name="Uchiyama I."/>
            <person name="Ito T."/>
            <person name="Fujiyama A."/>
            <person name="Inagaki F."/>
            <person name="Takami H."/>
        </authorList>
    </citation>
    <scope>NUCLEOTIDE SEQUENCE</scope>
    <source>
        <strain evidence="1">Expedition CK06-06</strain>
    </source>
</reference>
<evidence type="ECO:0000313" key="1">
    <source>
        <dbReference type="EMBL" id="GAG19797.1"/>
    </source>
</evidence>